<evidence type="ECO:0000313" key="2">
    <source>
        <dbReference type="EMBL" id="SUZ93930.1"/>
    </source>
</evidence>
<dbReference type="SUPFAM" id="SSF56300">
    <property type="entry name" value="Metallo-dependent phosphatases"/>
    <property type="match status" value="1"/>
</dbReference>
<feature type="domain" description="Calcineurin-like phosphoesterase" evidence="1">
    <location>
        <begin position="1"/>
        <end position="154"/>
    </location>
</feature>
<dbReference type="EMBL" id="UINC01002188">
    <property type="protein sequence ID" value="SUZ93930.1"/>
    <property type="molecule type" value="Genomic_DNA"/>
</dbReference>
<dbReference type="AlphaFoldDB" id="A0A381RPX6"/>
<organism evidence="2">
    <name type="scientific">marine metagenome</name>
    <dbReference type="NCBI Taxonomy" id="408172"/>
    <lineage>
        <taxon>unclassified sequences</taxon>
        <taxon>metagenomes</taxon>
        <taxon>ecological metagenomes</taxon>
    </lineage>
</organism>
<dbReference type="InterPro" id="IPR029052">
    <property type="entry name" value="Metallo-depent_PP-like"/>
</dbReference>
<dbReference type="InterPro" id="IPR024654">
    <property type="entry name" value="Calcineurin-like_PHP_lpxH"/>
</dbReference>
<gene>
    <name evidence="2" type="ORF">METZ01_LOCUS46784</name>
</gene>
<dbReference type="NCBIfam" id="TIGR00040">
    <property type="entry name" value="yfcE"/>
    <property type="match status" value="1"/>
</dbReference>
<accession>A0A381RPX6</accession>
<name>A0A381RPX6_9ZZZZ</name>
<protein>
    <recommendedName>
        <fullName evidence="1">Calcineurin-like phosphoesterase domain-containing protein</fullName>
    </recommendedName>
</protein>
<sequence length="203" mass="22360">MRLGLITDTHLPGRIRSMDELGPLPGEFLSSVDIILHGGDLTSPIVLDWCEQFAPVICSTGNNDPIPDPRMNDTQILEVEGWTLGMIHSMEGQFRPVTDLQELFPRKVDIMVSGHTHQERLEYRDGIVLVNSGSVTFPHHKEVRLGTVGLLTIKPGKMTAEVFPLGETQGSPNPGTRLYLEIENGEVLRTEGPVMLAASPETE</sequence>
<reference evidence="2" key="1">
    <citation type="submission" date="2018-05" db="EMBL/GenBank/DDBJ databases">
        <authorList>
            <person name="Lanie J.A."/>
            <person name="Ng W.-L."/>
            <person name="Kazmierczak K.M."/>
            <person name="Andrzejewski T.M."/>
            <person name="Davidsen T.M."/>
            <person name="Wayne K.J."/>
            <person name="Tettelin H."/>
            <person name="Glass J.I."/>
            <person name="Rusch D."/>
            <person name="Podicherti R."/>
            <person name="Tsui H.-C.T."/>
            <person name="Winkler M.E."/>
        </authorList>
    </citation>
    <scope>NUCLEOTIDE SEQUENCE</scope>
</reference>
<evidence type="ECO:0000259" key="1">
    <source>
        <dbReference type="Pfam" id="PF12850"/>
    </source>
</evidence>
<dbReference type="InterPro" id="IPR000979">
    <property type="entry name" value="Phosphodiesterase_MJ0936/Vps29"/>
</dbReference>
<proteinExistence type="predicted"/>
<dbReference type="Pfam" id="PF12850">
    <property type="entry name" value="Metallophos_2"/>
    <property type="match status" value="1"/>
</dbReference>
<dbReference type="Gene3D" id="3.60.21.10">
    <property type="match status" value="1"/>
</dbReference>
<dbReference type="PANTHER" id="PTHR11124">
    <property type="entry name" value="VACUOLAR SORTING PROTEIN VPS29"/>
    <property type="match status" value="1"/>
</dbReference>